<organism evidence="2 3">
    <name type="scientific">Parastrongyloides trichosuri</name>
    <name type="common">Possum-specific nematode worm</name>
    <dbReference type="NCBI Taxonomy" id="131310"/>
    <lineage>
        <taxon>Eukaryota</taxon>
        <taxon>Metazoa</taxon>
        <taxon>Ecdysozoa</taxon>
        <taxon>Nematoda</taxon>
        <taxon>Chromadorea</taxon>
        <taxon>Rhabditida</taxon>
        <taxon>Tylenchina</taxon>
        <taxon>Panagrolaimomorpha</taxon>
        <taxon>Strongyloidoidea</taxon>
        <taxon>Strongyloididae</taxon>
        <taxon>Parastrongyloides</taxon>
    </lineage>
</organism>
<keyword evidence="1" id="KW-1133">Transmembrane helix</keyword>
<accession>A0A0N4ZCY3</accession>
<reference evidence="3" key="1">
    <citation type="submission" date="2017-02" db="UniProtKB">
        <authorList>
            <consortium name="WormBaseParasite"/>
        </authorList>
    </citation>
    <scope>IDENTIFICATION</scope>
</reference>
<evidence type="ECO:0000313" key="2">
    <source>
        <dbReference type="Proteomes" id="UP000038045"/>
    </source>
</evidence>
<dbReference type="AlphaFoldDB" id="A0A0N4ZCY3"/>
<dbReference type="WBParaSite" id="PTRK_0000540800.1">
    <property type="protein sequence ID" value="PTRK_0000540800.1"/>
    <property type="gene ID" value="PTRK_0000540800"/>
</dbReference>
<keyword evidence="1" id="KW-0812">Transmembrane</keyword>
<keyword evidence="2" id="KW-1185">Reference proteome</keyword>
<proteinExistence type="predicted"/>
<dbReference type="Proteomes" id="UP000038045">
    <property type="component" value="Unplaced"/>
</dbReference>
<keyword evidence="1" id="KW-0472">Membrane</keyword>
<evidence type="ECO:0000256" key="1">
    <source>
        <dbReference type="SAM" id="Phobius"/>
    </source>
</evidence>
<name>A0A0N4ZCY3_PARTI</name>
<protein>
    <submittedName>
        <fullName evidence="3">UPAR/Ly6 domain-containing protein</fullName>
    </submittedName>
</protein>
<feature type="transmembrane region" description="Helical" evidence="1">
    <location>
        <begin position="6"/>
        <end position="23"/>
    </location>
</feature>
<evidence type="ECO:0000313" key="3">
    <source>
        <dbReference type="WBParaSite" id="PTRK_0000540800.1"/>
    </source>
</evidence>
<feature type="transmembrane region" description="Helical" evidence="1">
    <location>
        <begin position="173"/>
        <end position="193"/>
    </location>
</feature>
<sequence>MLLKVFNFFIYVYLLILFDGGYCKKSLKCYYCGVRKKGTQNWISFNNETCRVKVVTCTKNHVACVKAKVYDHTTQFQITGCSEDKFTGCDQNELTPGGAKLERCQCETSLCNELDDHYFKNINGKEIRKSNDNTNEDGSFIVTEHSYNKLGQPFPTNKYEDDTNTKIRTNAHISYRIIITVSSLSIPLFTYAWRLLFCKYE</sequence>